<reference evidence="1" key="1">
    <citation type="journal article" date="2014" name="Front. Microbiol.">
        <title>High frequency of phylogenetically diverse reductive dehalogenase-homologous genes in deep subseafloor sedimentary metagenomes.</title>
        <authorList>
            <person name="Kawai M."/>
            <person name="Futagami T."/>
            <person name="Toyoda A."/>
            <person name="Takaki Y."/>
            <person name="Nishi S."/>
            <person name="Hori S."/>
            <person name="Arai W."/>
            <person name="Tsubouchi T."/>
            <person name="Morono Y."/>
            <person name="Uchiyama I."/>
            <person name="Ito T."/>
            <person name="Fujiyama A."/>
            <person name="Inagaki F."/>
            <person name="Takami H."/>
        </authorList>
    </citation>
    <scope>NUCLEOTIDE SEQUENCE</scope>
    <source>
        <strain evidence="1">Expedition CK06-06</strain>
    </source>
</reference>
<evidence type="ECO:0000313" key="1">
    <source>
        <dbReference type="EMBL" id="GAH73591.1"/>
    </source>
</evidence>
<comment type="caution">
    <text evidence="1">The sequence shown here is derived from an EMBL/GenBank/DDBJ whole genome shotgun (WGS) entry which is preliminary data.</text>
</comment>
<sequence length="33" mass="3678">MVSNLVKCSVLILIFLQGLPVLATESELFWASR</sequence>
<organism evidence="1">
    <name type="scientific">marine sediment metagenome</name>
    <dbReference type="NCBI Taxonomy" id="412755"/>
    <lineage>
        <taxon>unclassified sequences</taxon>
        <taxon>metagenomes</taxon>
        <taxon>ecological metagenomes</taxon>
    </lineage>
</organism>
<protein>
    <submittedName>
        <fullName evidence="1">Uncharacterized protein</fullName>
    </submittedName>
</protein>
<proteinExistence type="predicted"/>
<gene>
    <name evidence="1" type="ORF">S03H2_43841</name>
</gene>
<feature type="non-terminal residue" evidence="1">
    <location>
        <position position="33"/>
    </location>
</feature>
<dbReference type="EMBL" id="BARU01027379">
    <property type="protein sequence ID" value="GAH73591.1"/>
    <property type="molecule type" value="Genomic_DNA"/>
</dbReference>
<dbReference type="AlphaFoldDB" id="X1HTV7"/>
<accession>X1HTV7</accession>
<name>X1HTV7_9ZZZZ</name>